<dbReference type="Pfam" id="PF06792">
    <property type="entry name" value="UPF0261"/>
    <property type="match status" value="1"/>
</dbReference>
<reference evidence="3 4" key="1">
    <citation type="submission" date="2019-06" db="EMBL/GenBank/DDBJ databases">
        <title>Genomic Encyclopedia of Type Strains, Phase IV (KMG-V): Genome sequencing to study the core and pangenomes of soil and plant-associated prokaryotes.</title>
        <authorList>
            <person name="Whitman W."/>
        </authorList>
    </citation>
    <scope>NUCLEOTIDE SEQUENCE [LARGE SCALE GENOMIC DNA]</scope>
    <source>
        <strain evidence="3 4">BR 10355</strain>
    </source>
</reference>
<feature type="domain" description="UPF0261" evidence="2">
    <location>
        <begin position="246"/>
        <end position="462"/>
    </location>
</feature>
<dbReference type="CDD" id="cd15488">
    <property type="entry name" value="Tm-1-like"/>
    <property type="match status" value="1"/>
</dbReference>
<dbReference type="Proteomes" id="UP000321304">
    <property type="component" value="Unassembled WGS sequence"/>
</dbReference>
<evidence type="ECO:0000313" key="3">
    <source>
        <dbReference type="EMBL" id="TWB88428.1"/>
    </source>
</evidence>
<evidence type="ECO:0000259" key="1">
    <source>
        <dbReference type="Pfam" id="PF06792"/>
    </source>
</evidence>
<accession>A0A560KYU3</accession>
<comment type="caution">
    <text evidence="3">The sequence shown here is derived from an EMBL/GenBank/DDBJ whole genome shotgun (WGS) entry which is preliminary data.</text>
</comment>
<dbReference type="PANTHER" id="PTHR31862">
    <property type="entry name" value="UPF0261 DOMAIN PROTEIN (AFU_ORTHOLOGUE AFUA_1G10120)"/>
    <property type="match status" value="1"/>
</dbReference>
<dbReference type="Gene3D" id="3.40.50.12020">
    <property type="entry name" value="Uncharacterised protein family UPF0261, NN domain"/>
    <property type="match status" value="1"/>
</dbReference>
<dbReference type="AlphaFoldDB" id="A0A560KYU3"/>
<protein>
    <submittedName>
        <fullName evidence="3">Transcriptional regulator</fullName>
    </submittedName>
</protein>
<evidence type="ECO:0000259" key="2">
    <source>
        <dbReference type="Pfam" id="PF23189"/>
    </source>
</evidence>
<dbReference type="PANTHER" id="PTHR31862:SF1">
    <property type="entry name" value="UPF0261 DOMAIN PROTEIN (AFU_ORTHOLOGUE AFUA_1G10120)"/>
    <property type="match status" value="1"/>
</dbReference>
<dbReference type="EMBL" id="VITY01000018">
    <property type="protein sequence ID" value="TWB88428.1"/>
    <property type="molecule type" value="Genomic_DNA"/>
</dbReference>
<dbReference type="STRING" id="1755647.AS156_34240"/>
<evidence type="ECO:0000313" key="4">
    <source>
        <dbReference type="Proteomes" id="UP000321304"/>
    </source>
</evidence>
<dbReference type="Gene3D" id="3.40.50.12030">
    <property type="entry name" value="Uncharacterised protein family UPF0261, NC domain"/>
    <property type="match status" value="1"/>
</dbReference>
<sequence>MAQSSPNQCLGSNQPIGGCHGGYSPHSVIARWPNALHARCKPVAHDHSRLPASTDKVMPEITQPRILLIGTGDTKADELLFMSECIARAGGTTIMMDISVLGDPPYQVAHDKHAVAAAAQTTIAAIASSGDENSAMSLMAIGAANLARELAAREAIDGVIAIGGTMGTDLALDVAQALPLGLPKLIVSTVAFSHLIPPERVAADLMMILWAGGLYGLNGTCTAVLSQACGAIVGAARSAIKPRKDRPVVAITSLGKSCLRYMVELKPQLERRGYEVVVFHTTGMGGRAMESIAAQGGFAAVLDLSLQEVANQLTGSVVNSGADRLENAGKAGIPQIVAPGAIDMVDFPAWLGIPSELSDRPFHAHNRLLASATSGAADRRRIAGAIAEKLARASAPVAFVLPGGGIQQWDREGEALHDPDALTAFVDAMRSAIQPPVELHEIKDHINSTTFNETVLGIFDRWVAAGIIRPGRATVAA</sequence>
<gene>
    <name evidence="3" type="ORF">FBZ93_118108</name>
</gene>
<name>A0A560KYU3_9BRAD</name>
<proteinExistence type="predicted"/>
<dbReference type="InterPro" id="IPR051353">
    <property type="entry name" value="Tobamovirus_resist_UPF0261"/>
</dbReference>
<keyword evidence="4" id="KW-1185">Reference proteome</keyword>
<organism evidence="3 4">
    <name type="scientific">Bradyrhizobium macuxiense</name>
    <dbReference type="NCBI Taxonomy" id="1755647"/>
    <lineage>
        <taxon>Bacteria</taxon>
        <taxon>Pseudomonadati</taxon>
        <taxon>Pseudomonadota</taxon>
        <taxon>Alphaproteobacteria</taxon>
        <taxon>Hyphomicrobiales</taxon>
        <taxon>Nitrobacteraceae</taxon>
        <taxon>Bradyrhizobium</taxon>
    </lineage>
</organism>
<feature type="domain" description="UPF0261" evidence="1">
    <location>
        <begin position="64"/>
        <end position="238"/>
    </location>
</feature>
<dbReference type="InterPro" id="IPR056778">
    <property type="entry name" value="UPF0261_C"/>
</dbReference>
<dbReference type="NCBIfam" id="NF002674">
    <property type="entry name" value="PRK02399.1-2"/>
    <property type="match status" value="1"/>
</dbReference>
<dbReference type="InterPro" id="IPR044122">
    <property type="entry name" value="UPF0261_N"/>
</dbReference>
<dbReference type="NCBIfam" id="NF002676">
    <property type="entry name" value="PRK02399.1-4"/>
    <property type="match status" value="1"/>
</dbReference>
<dbReference type="Pfam" id="PF23189">
    <property type="entry name" value="UPF0261_C"/>
    <property type="match status" value="1"/>
</dbReference>